<dbReference type="InterPro" id="IPR046956">
    <property type="entry name" value="RLP23-like"/>
</dbReference>
<evidence type="ECO:0000256" key="10">
    <source>
        <dbReference type="ARBA" id="ARBA00023170"/>
    </source>
</evidence>
<reference evidence="14" key="1">
    <citation type="submission" date="2025-08" db="UniProtKB">
        <authorList>
            <consortium name="RefSeq"/>
        </authorList>
    </citation>
    <scope>IDENTIFICATION</scope>
    <source>
        <tissue evidence="14">Seedling</tissue>
    </source>
</reference>
<dbReference type="InterPro" id="IPR032675">
    <property type="entry name" value="LRR_dom_sf"/>
</dbReference>
<dbReference type="Pfam" id="PF08263">
    <property type="entry name" value="LRRNT_2"/>
    <property type="match status" value="1"/>
</dbReference>
<evidence type="ECO:0000256" key="5">
    <source>
        <dbReference type="ARBA" id="ARBA00022692"/>
    </source>
</evidence>
<keyword evidence="9" id="KW-0472">Membrane</keyword>
<evidence type="ECO:0000256" key="3">
    <source>
        <dbReference type="ARBA" id="ARBA00022475"/>
    </source>
</evidence>
<dbReference type="InterPro" id="IPR013210">
    <property type="entry name" value="LRR_N_plant-typ"/>
</dbReference>
<keyword evidence="11" id="KW-0325">Glycoprotein</keyword>
<evidence type="ECO:0000256" key="6">
    <source>
        <dbReference type="ARBA" id="ARBA00022729"/>
    </source>
</evidence>
<dbReference type="Pfam" id="PF13855">
    <property type="entry name" value="LRR_8"/>
    <property type="match status" value="2"/>
</dbReference>
<evidence type="ECO:0000313" key="14">
    <source>
        <dbReference type="RefSeq" id="XP_048319533.1"/>
    </source>
</evidence>
<accession>A0ABM3I317</accession>
<dbReference type="PRINTS" id="PR00019">
    <property type="entry name" value="LEURICHRPT"/>
</dbReference>
<keyword evidence="5" id="KW-0812">Transmembrane</keyword>
<keyword evidence="3" id="KW-1003">Cell membrane</keyword>
<dbReference type="PANTHER" id="PTHR48061">
    <property type="entry name" value="LEUCINE-RICH REPEAT RECEPTOR PROTEIN KINASE EMS1-LIKE-RELATED"/>
    <property type="match status" value="1"/>
</dbReference>
<comment type="subcellular location">
    <subcellularLocation>
        <location evidence="1">Cell membrane</location>
        <topology evidence="1">Single-pass type I membrane protein</topology>
    </subcellularLocation>
</comment>
<evidence type="ECO:0000256" key="4">
    <source>
        <dbReference type="ARBA" id="ARBA00022614"/>
    </source>
</evidence>
<dbReference type="InterPro" id="IPR001611">
    <property type="entry name" value="Leu-rich_rpt"/>
</dbReference>
<protein>
    <submittedName>
        <fullName evidence="14">Receptor-like protein 33</fullName>
    </submittedName>
</protein>
<keyword evidence="7" id="KW-0677">Repeat</keyword>
<dbReference type="InterPro" id="IPR003591">
    <property type="entry name" value="Leu-rich_rpt_typical-subtyp"/>
</dbReference>
<evidence type="ECO:0000259" key="12">
    <source>
        <dbReference type="Pfam" id="PF08263"/>
    </source>
</evidence>
<evidence type="ECO:0000313" key="13">
    <source>
        <dbReference type="Proteomes" id="UP001652623"/>
    </source>
</evidence>
<keyword evidence="8" id="KW-1133">Transmembrane helix</keyword>
<dbReference type="RefSeq" id="XP_048319533.1">
    <property type="nucleotide sequence ID" value="XM_048463576.1"/>
</dbReference>
<evidence type="ECO:0000256" key="1">
    <source>
        <dbReference type="ARBA" id="ARBA00004251"/>
    </source>
</evidence>
<evidence type="ECO:0000256" key="8">
    <source>
        <dbReference type="ARBA" id="ARBA00022989"/>
    </source>
</evidence>
<dbReference type="Pfam" id="PF00560">
    <property type="entry name" value="LRR_1"/>
    <property type="match status" value="5"/>
</dbReference>
<dbReference type="SUPFAM" id="SSF52047">
    <property type="entry name" value="RNI-like"/>
    <property type="match status" value="1"/>
</dbReference>
<evidence type="ECO:0000256" key="7">
    <source>
        <dbReference type="ARBA" id="ARBA00022737"/>
    </source>
</evidence>
<keyword evidence="13" id="KW-1185">Reference proteome</keyword>
<dbReference type="GeneID" id="107430867"/>
<sequence>MHAVSGHCLKDQQSLLLQLKDSLVFDGTSVLVKWNHSSDCCSWEGVTCEEGRVTGLKISDGSISDGIDENSALFDLVYLKSLDLSFNFDVNSEIPSRISNLTNLSYLNFSNAGFVGQVPNEISRLTRLVTLDLSNRFSWRYLEIQDLRLLVQNLTQLEELYLDRANILAPQNEWGQTLSSSLPKLRVLSLPLCHLSGPIHPSLAKLKSLSVIRLDGNSLKAPVPAFFSNFPNLTSLLLKGCGLYGTFPKEIFQVRKLRILDISKNKLLHGSLPEFPSDSDIQSLVITFTNFSGLLPASIGNLRLLSRLELADCHFSGTLPNSLTKLTQLVYLDLSDNNFTGPIPSFNMSKNLTQLDLSNNRLTGPISSTQWEGLLNLVEIHLKNNSLIGNIPSSLFSLPSLQIIDLSYNQFSGHILEFPNAEFSMLNSTDLSNNNLQGPIPISIFKLKYLKHLSLSFNNFSGTIQLDMIQGLTILVSLELSYNNLSVNASGNGSNLSFLPNLTNLLLASCNLGIFPDLKSQSDLQFLDLSDNQIFGEIPSWIWNVGIISLNLSNNHLVGMQEPYSIPKQLIVLDLHSNQLHGKIPTLPLENFYIDLSNNGFTSSIPADIGNNLSSTMFFSLSNNNLTGVIPKSICNAEALQVLDLSNNGLNGRIPTCMLAKTQIFGLNLRNNKLRGEIPDSFPIGCSLHTLDLNGNSLTGRFPRSLSRCKSLEFIDVGNNQMLDIFPLSLKHISTLRVLIVRSNGLHGHITCGKNIGAWPMIQIIDVASNNFSGELPGQCLTKWHAMMDTKTQLDHLSFEFTAFIPFPFYENAVTVTNKGLQMELVKILTAFTSIDFSSNEFQGQIPKELGQLKSLLVLNLSNNVLSGQIPSSFGNLGQLESLDLSRNHLNGTIPQSLSVLNFLSFMNLSYNQLVGRIPNGNQIQTFPADYFQGNEGLCGPPLKVNCPDGHVPGKLPKTPNQDKADSKSGIEIEWNVLSAEVGFLVGFGSVIWSLVFWKRWRKWYFNVAEDIAFSILPQPLLRQWMLWKQSVGLSHNQFGGGLEFPNAPSTVLDTIDLSSNDLQGPITMSIFKRKELSLSCNMFNGAIQFDILLGVSNILNTLDLSYNNLSVITNSVQEPYSLPCINILDLHTNRLRGNMLNVLPPLAVYIDLSSNYFTSSIPADIGENFGRTIFFSVSNNNVIGVIPKSICNGSSLQAVDLSKNNLSGRIPACMPAMSQTLGLNLRRNNLSGPIPNTFPSDCSLKTLDLNGNSPTGRIPKS</sequence>
<comment type="similarity">
    <text evidence="2">Belongs to the RLP family.</text>
</comment>
<evidence type="ECO:0000256" key="2">
    <source>
        <dbReference type="ARBA" id="ARBA00009592"/>
    </source>
</evidence>
<name>A0ABM3I317_ZIZJJ</name>
<gene>
    <name evidence="14" type="primary">LOC107430867</name>
</gene>
<keyword evidence="4" id="KW-0433">Leucine-rich repeat</keyword>
<evidence type="ECO:0000256" key="11">
    <source>
        <dbReference type="ARBA" id="ARBA00023180"/>
    </source>
</evidence>
<evidence type="ECO:0000256" key="9">
    <source>
        <dbReference type="ARBA" id="ARBA00023136"/>
    </source>
</evidence>
<dbReference type="SMART" id="SM00369">
    <property type="entry name" value="LRR_TYP"/>
    <property type="match status" value="7"/>
</dbReference>
<keyword evidence="10" id="KW-0675">Receptor</keyword>
<keyword evidence="6" id="KW-0732">Signal</keyword>
<dbReference type="PROSITE" id="PS51450">
    <property type="entry name" value="LRR"/>
    <property type="match status" value="1"/>
</dbReference>
<organism evidence="13 14">
    <name type="scientific">Ziziphus jujuba</name>
    <name type="common">Chinese jujube</name>
    <name type="synonym">Ziziphus sativa</name>
    <dbReference type="NCBI Taxonomy" id="326968"/>
    <lineage>
        <taxon>Eukaryota</taxon>
        <taxon>Viridiplantae</taxon>
        <taxon>Streptophyta</taxon>
        <taxon>Embryophyta</taxon>
        <taxon>Tracheophyta</taxon>
        <taxon>Spermatophyta</taxon>
        <taxon>Magnoliopsida</taxon>
        <taxon>eudicotyledons</taxon>
        <taxon>Gunneridae</taxon>
        <taxon>Pentapetalae</taxon>
        <taxon>rosids</taxon>
        <taxon>fabids</taxon>
        <taxon>Rosales</taxon>
        <taxon>Rhamnaceae</taxon>
        <taxon>Paliureae</taxon>
        <taxon>Ziziphus</taxon>
    </lineage>
</organism>
<proteinExistence type="inferred from homology"/>
<dbReference type="Proteomes" id="UP001652623">
    <property type="component" value="Chromosome 6"/>
</dbReference>
<dbReference type="Gene3D" id="3.80.10.10">
    <property type="entry name" value="Ribonuclease Inhibitor"/>
    <property type="match status" value="6"/>
</dbReference>
<feature type="domain" description="Leucine-rich repeat-containing N-terminal plant-type" evidence="12">
    <location>
        <begin position="10"/>
        <end position="48"/>
    </location>
</feature>
<dbReference type="SUPFAM" id="SSF52058">
    <property type="entry name" value="L domain-like"/>
    <property type="match status" value="4"/>
</dbReference>
<dbReference type="PANTHER" id="PTHR48061:SF2">
    <property type="entry name" value="RECEPTOR LIKE PROTEIN 30-LIKE"/>
    <property type="match status" value="1"/>
</dbReference>